<feature type="region of interest" description="Disordered" evidence="1">
    <location>
        <begin position="143"/>
        <end position="168"/>
    </location>
</feature>
<dbReference type="RefSeq" id="WP_005963344.1">
    <property type="nucleotide sequence ID" value="NZ_CP040505.1"/>
</dbReference>
<dbReference type="eggNOG" id="ENOG503344Q">
    <property type="taxonomic scope" value="Bacteria"/>
</dbReference>
<keyword evidence="3" id="KW-0732">Signal</keyword>
<evidence type="ECO:0000313" key="4">
    <source>
        <dbReference type="EMBL" id="ENO18067.1"/>
    </source>
</evidence>
<feature type="signal peptide" evidence="3">
    <location>
        <begin position="1"/>
        <end position="23"/>
    </location>
</feature>
<accession>N6X3Q3</accession>
<feature type="transmembrane region" description="Helical" evidence="2">
    <location>
        <begin position="47"/>
        <end position="65"/>
    </location>
</feature>
<organism evidence="4 5">
    <name type="scientific">Schaalia cardiffensis F0333</name>
    <dbReference type="NCBI Taxonomy" id="888050"/>
    <lineage>
        <taxon>Bacteria</taxon>
        <taxon>Bacillati</taxon>
        <taxon>Actinomycetota</taxon>
        <taxon>Actinomycetes</taxon>
        <taxon>Actinomycetales</taxon>
        <taxon>Actinomycetaceae</taxon>
        <taxon>Schaalia</taxon>
    </lineage>
</organism>
<dbReference type="PROSITE" id="PS51257">
    <property type="entry name" value="PROKAR_LIPOPROTEIN"/>
    <property type="match status" value="1"/>
</dbReference>
<dbReference type="Proteomes" id="UP000013015">
    <property type="component" value="Unassembled WGS sequence"/>
</dbReference>
<keyword evidence="2" id="KW-0472">Membrane</keyword>
<dbReference type="PATRIC" id="fig|888050.3.peg.1133"/>
<dbReference type="EMBL" id="AQHZ01000020">
    <property type="protein sequence ID" value="ENO18067.1"/>
    <property type="molecule type" value="Genomic_DNA"/>
</dbReference>
<protein>
    <submittedName>
        <fullName evidence="4">Uncharacterized protein</fullName>
    </submittedName>
</protein>
<dbReference type="STRING" id="888050.HMPREF9004_1192"/>
<feature type="transmembrane region" description="Helical" evidence="2">
    <location>
        <begin position="72"/>
        <end position="90"/>
    </location>
</feature>
<dbReference type="OrthoDB" id="3239888at2"/>
<gene>
    <name evidence="4" type="ORF">HMPREF9004_1192</name>
</gene>
<feature type="chain" id="PRO_5004127512" evidence="3">
    <location>
        <begin position="24"/>
        <end position="168"/>
    </location>
</feature>
<proteinExistence type="predicted"/>
<evidence type="ECO:0000313" key="5">
    <source>
        <dbReference type="Proteomes" id="UP000013015"/>
    </source>
</evidence>
<evidence type="ECO:0000256" key="2">
    <source>
        <dbReference type="SAM" id="Phobius"/>
    </source>
</evidence>
<reference evidence="4 5" key="1">
    <citation type="submission" date="2013-03" db="EMBL/GenBank/DDBJ databases">
        <title>Reference genome for the Human Microbiome Project.</title>
        <authorList>
            <person name="Aqrawi P."/>
            <person name="Ayvaz T."/>
            <person name="Bess C."/>
            <person name="Blankenburg K."/>
            <person name="Coyle M."/>
            <person name="Deng J."/>
            <person name="Forbes L."/>
            <person name="Fowler G."/>
            <person name="Francisco L."/>
            <person name="Fu Q."/>
            <person name="Gibbs R."/>
            <person name="Gross S."/>
            <person name="Gubbala S."/>
            <person name="Hale W."/>
            <person name="Hemphill L."/>
            <person name="Highlander S."/>
            <person name="Hirani K."/>
            <person name="Jackson L."/>
            <person name="Jakkamsetti A."/>
            <person name="Javaid M."/>
            <person name="Jayaseelan J.C."/>
            <person name="Jiang H."/>
            <person name="Joshi V."/>
            <person name="Korchina V."/>
            <person name="Kovar C."/>
            <person name="Lara F."/>
            <person name="Lee S."/>
            <person name="Liu Y."/>
            <person name="Mata R."/>
            <person name="Mathew T."/>
            <person name="Munidasa M."/>
            <person name="Muzny D."/>
            <person name="Nazareth L."/>
            <person name="Ngo R."/>
            <person name="Nguyen L."/>
            <person name="Nguyen N."/>
            <person name="Okwuonu G."/>
            <person name="Ongeri F."/>
            <person name="Palculict T."/>
            <person name="Patil S."/>
            <person name="Petrosino J."/>
            <person name="Pham C."/>
            <person name="Pham P."/>
            <person name="Pu L.-L."/>
            <person name="Qin X."/>
            <person name="Qu J."/>
            <person name="Reid J."/>
            <person name="Ross M."/>
            <person name="Ruth R."/>
            <person name="Saada N."/>
            <person name="San Lucas F."/>
            <person name="Santibanez J."/>
            <person name="Shang Y."/>
            <person name="Simmons D."/>
            <person name="Song X.-Z."/>
            <person name="Tang L.-Y."/>
            <person name="Thornton R."/>
            <person name="Warren J."/>
            <person name="Weissenberger G."/>
            <person name="Wilczek-Boney K."/>
            <person name="Worley K."/>
            <person name="Youmans B."/>
            <person name="Zhang J."/>
            <person name="Zhang L."/>
            <person name="Zhao Z."/>
            <person name="Zhou C."/>
            <person name="Zhu D."/>
            <person name="Zhu Y."/>
        </authorList>
    </citation>
    <scope>NUCLEOTIDE SEQUENCE [LARGE SCALE GENOMIC DNA]</scope>
    <source>
        <strain evidence="4 5">F0333</strain>
    </source>
</reference>
<dbReference type="AlphaFoldDB" id="N6X3Q3"/>
<dbReference type="Pfam" id="PF14387">
    <property type="entry name" value="DUF4418"/>
    <property type="match status" value="1"/>
</dbReference>
<evidence type="ECO:0000256" key="3">
    <source>
        <dbReference type="SAM" id="SignalP"/>
    </source>
</evidence>
<keyword evidence="2" id="KW-0812">Transmembrane</keyword>
<keyword evidence="5" id="KW-1185">Reference proteome</keyword>
<comment type="caution">
    <text evidence="4">The sequence shown here is derived from an EMBL/GenBank/DDBJ whole genome shotgun (WGS) entry which is preliminary data.</text>
</comment>
<name>N6X3Q3_9ACTO</name>
<feature type="transmembrane region" description="Helical" evidence="2">
    <location>
        <begin position="110"/>
        <end position="127"/>
    </location>
</feature>
<evidence type="ECO:0000256" key="1">
    <source>
        <dbReference type="SAM" id="MobiDB-lite"/>
    </source>
</evidence>
<dbReference type="HOGENOM" id="CLU_134846_0_0_11"/>
<dbReference type="InterPro" id="IPR025531">
    <property type="entry name" value="DUF4418"/>
</dbReference>
<keyword evidence="2" id="KW-1133">Transmembrane helix</keyword>
<feature type="compositionally biased region" description="Basic and acidic residues" evidence="1">
    <location>
        <begin position="158"/>
        <end position="168"/>
    </location>
</feature>
<sequence length="168" mass="17555">MSKTKLAVPLAPALLSLALSVGAATVFSACARREDGTWMNCHQCQNTVVAGGIGLVALFGASAAIKNKPTRIALQALAVIASLFVFFIPGGICPMCMMKTMRCYTVFQPFTRVMTVLIAATGIGALVDSLKMKKTGAPQAEAAQVDTVEAGTASTDTNARDTKKEIRA</sequence>